<evidence type="ECO:0000313" key="3">
    <source>
        <dbReference type="Proteomes" id="UP001299596"/>
    </source>
</evidence>
<dbReference type="EMBL" id="JAYJJR010000013">
    <property type="protein sequence ID" value="MEB3023002.1"/>
    <property type="molecule type" value="Genomic_DNA"/>
</dbReference>
<accession>A0ABU5XL60</accession>
<feature type="compositionally biased region" description="Polar residues" evidence="1">
    <location>
        <begin position="54"/>
        <end position="64"/>
    </location>
</feature>
<dbReference type="Proteomes" id="UP001299596">
    <property type="component" value="Unassembled WGS sequence"/>
</dbReference>
<sequence length="115" mass="12700">MTEGGRERQAPDSRERAQMLRAVAQELRTVDPAGLTGEELQELYDSLPREASRLQGQPRPSNVRQLPIRPGPSAAVRRYRLTFESIAAEVERAADGIDRRLDEAEMLAADTGGAE</sequence>
<gene>
    <name evidence="2" type="ORF">K6T79_18325</name>
</gene>
<evidence type="ECO:0000313" key="2">
    <source>
        <dbReference type="EMBL" id="MEB3023002.1"/>
    </source>
</evidence>
<proteinExistence type="predicted"/>
<keyword evidence="3" id="KW-1185">Reference proteome</keyword>
<name>A0ABU5XL60_9MYCO</name>
<reference evidence="2 3" key="1">
    <citation type="submission" date="2023-12" db="EMBL/GenBank/DDBJ databases">
        <title>Description of new species of Mycobacterium terrae complex isolated from sewage at the Sao Paulo Zoological Park Foundation in Brazil.</title>
        <authorList>
            <person name="Romagnoli C.L."/>
            <person name="Conceicao E.C."/>
            <person name="Machado E."/>
            <person name="Barreto L.B.P.F."/>
            <person name="Sharma A."/>
            <person name="Silva N.M."/>
            <person name="Marques L.E."/>
            <person name="Juliana M.A."/>
            <person name="Lourenco M.C.S."/>
            <person name="Digiampietri L.A."/>
            <person name="Suffys P.N."/>
            <person name="Viana-Niero C."/>
        </authorList>
    </citation>
    <scope>NUCLEOTIDE SEQUENCE [LARGE SCALE GENOMIC DNA]</scope>
    <source>
        <strain evidence="2 3">MYC098</strain>
    </source>
</reference>
<evidence type="ECO:0000256" key="1">
    <source>
        <dbReference type="SAM" id="MobiDB-lite"/>
    </source>
</evidence>
<feature type="region of interest" description="Disordered" evidence="1">
    <location>
        <begin position="48"/>
        <end position="69"/>
    </location>
</feature>
<organism evidence="2 3">
    <name type="scientific">[Mycobacterium] crassicus</name>
    <dbReference type="NCBI Taxonomy" id="2872309"/>
    <lineage>
        <taxon>Bacteria</taxon>
        <taxon>Bacillati</taxon>
        <taxon>Actinomycetota</taxon>
        <taxon>Actinomycetes</taxon>
        <taxon>Mycobacteriales</taxon>
        <taxon>Mycobacteriaceae</taxon>
        <taxon>Mycolicibacter</taxon>
    </lineage>
</organism>
<protein>
    <submittedName>
        <fullName evidence="2">Uncharacterized protein</fullName>
    </submittedName>
</protein>
<comment type="caution">
    <text evidence="2">The sequence shown here is derived from an EMBL/GenBank/DDBJ whole genome shotgun (WGS) entry which is preliminary data.</text>
</comment>